<name>A0A162K034_9PROT</name>
<evidence type="ECO:0000256" key="1">
    <source>
        <dbReference type="ARBA" id="ARBA00023002"/>
    </source>
</evidence>
<dbReference type="RefSeq" id="WP_062768569.1">
    <property type="nucleotide sequence ID" value="NZ_CP121045.1"/>
</dbReference>
<gene>
    <name evidence="3" type="ORF">AUP44_13825</name>
</gene>
<dbReference type="GO" id="GO:0005737">
    <property type="term" value="C:cytoplasm"/>
    <property type="evidence" value="ECO:0007669"/>
    <property type="project" value="TreeGrafter"/>
</dbReference>
<evidence type="ECO:0000313" key="4">
    <source>
        <dbReference type="Proteomes" id="UP000075787"/>
    </source>
</evidence>
<dbReference type="OrthoDB" id="9806601at2"/>
<dbReference type="Gene3D" id="3.30.9.10">
    <property type="entry name" value="D-Amino Acid Oxidase, subunit A, domain 2"/>
    <property type="match status" value="1"/>
</dbReference>
<dbReference type="InterPro" id="IPR036188">
    <property type="entry name" value="FAD/NAD-bd_sf"/>
</dbReference>
<dbReference type="EMBL" id="LPZR01000203">
    <property type="protein sequence ID" value="KYO50215.1"/>
    <property type="molecule type" value="Genomic_DNA"/>
</dbReference>
<dbReference type="GO" id="GO:0016491">
    <property type="term" value="F:oxidoreductase activity"/>
    <property type="evidence" value="ECO:0007669"/>
    <property type="project" value="UniProtKB-KW"/>
</dbReference>
<feature type="domain" description="FAD dependent oxidoreductase" evidence="2">
    <location>
        <begin position="44"/>
        <end position="394"/>
    </location>
</feature>
<evidence type="ECO:0000313" key="3">
    <source>
        <dbReference type="EMBL" id="KYO50215.1"/>
    </source>
</evidence>
<dbReference type="Gene3D" id="3.50.50.60">
    <property type="entry name" value="FAD/NAD(P)-binding domain"/>
    <property type="match status" value="1"/>
</dbReference>
<comment type="caution">
    <text evidence="3">The sequence shown here is derived from an EMBL/GenBank/DDBJ whole genome shotgun (WGS) entry which is preliminary data.</text>
</comment>
<sequence length="437" mass="47339">MCADVTTTPVPALAPEPHVRSRYAADNLGRMRRRPPLEGDLRVDLCVIGGGLAGLSTAIEAAERGLSVAVVEARRIGWGASGRNGGQLLNGFAAGTDRLIAKVGEDKARTMWRMSVEALDLVRDRISRHKIDCDFAEGVLMAALKPRHMRGLEAELARERAWGYDRSELIPAAHIGEHVGSPRYIGGMLDRGAGHLDPLAYALGLARVAEEAGVRIFEETSATALHRGAPPRVETPHGSITADAVVAAANHENGRLIPEVRWKVMPVGTYVLATEPLDPALAERLLPGRVAVSDCKFALNYFRLAGDRRMLFGGRVSYSTLEPLNLDTAMRRTMIGIFPDLADVPTAEVWGGFVDITHDRTPHFAAVTPEILVLQGFSGHGLAATALAGRLAAEAVTGDRSRFDLFHGLRHIDFPGGWARTPLLVATMAWFRLRDML</sequence>
<dbReference type="PANTHER" id="PTHR13847">
    <property type="entry name" value="SARCOSINE DEHYDROGENASE-RELATED"/>
    <property type="match status" value="1"/>
</dbReference>
<dbReference type="PANTHER" id="PTHR13847:SF281">
    <property type="entry name" value="FAD DEPENDENT OXIDOREDUCTASE DOMAIN-CONTAINING PROTEIN"/>
    <property type="match status" value="1"/>
</dbReference>
<dbReference type="Proteomes" id="UP000075787">
    <property type="component" value="Unassembled WGS sequence"/>
</dbReference>
<dbReference type="GeneID" id="97240216"/>
<evidence type="ECO:0000259" key="2">
    <source>
        <dbReference type="Pfam" id="PF01266"/>
    </source>
</evidence>
<proteinExistence type="predicted"/>
<dbReference type="Pfam" id="PF01266">
    <property type="entry name" value="DAO"/>
    <property type="match status" value="1"/>
</dbReference>
<dbReference type="InterPro" id="IPR006076">
    <property type="entry name" value="FAD-dep_OxRdtase"/>
</dbReference>
<dbReference type="AlphaFoldDB" id="A0A162K034"/>
<organism evidence="3 4">
    <name type="scientific">Tistrella mobilis</name>
    <dbReference type="NCBI Taxonomy" id="171437"/>
    <lineage>
        <taxon>Bacteria</taxon>
        <taxon>Pseudomonadati</taxon>
        <taxon>Pseudomonadota</taxon>
        <taxon>Alphaproteobacteria</taxon>
        <taxon>Geminicoccales</taxon>
        <taxon>Geminicoccaceae</taxon>
        <taxon>Tistrella</taxon>
    </lineage>
</organism>
<keyword evidence="1" id="KW-0560">Oxidoreductase</keyword>
<protein>
    <recommendedName>
        <fullName evidence="2">FAD dependent oxidoreductase domain-containing protein</fullName>
    </recommendedName>
</protein>
<accession>A0A162K034</accession>
<reference evidence="3 4" key="1">
    <citation type="submission" date="2015-12" db="EMBL/GenBank/DDBJ databases">
        <title>Genome sequence of Tistrella mobilis MCCC 1A02139.</title>
        <authorList>
            <person name="Lu L."/>
            <person name="Lai Q."/>
            <person name="Shao Z."/>
            <person name="Qian P."/>
        </authorList>
    </citation>
    <scope>NUCLEOTIDE SEQUENCE [LARGE SCALE GENOMIC DNA]</scope>
    <source>
        <strain evidence="3 4">MCCC 1A02139</strain>
    </source>
</reference>
<dbReference type="SUPFAM" id="SSF51905">
    <property type="entry name" value="FAD/NAD(P)-binding domain"/>
    <property type="match status" value="1"/>
</dbReference>